<dbReference type="GO" id="GO:0003676">
    <property type="term" value="F:nucleic acid binding"/>
    <property type="evidence" value="ECO:0007669"/>
    <property type="project" value="InterPro"/>
</dbReference>
<dbReference type="InterPro" id="IPR029063">
    <property type="entry name" value="SAM-dependent_MTases_sf"/>
</dbReference>
<name>A0A7W8FXG5_9FIRM</name>
<evidence type="ECO:0000259" key="1">
    <source>
        <dbReference type="Pfam" id="PF13847"/>
    </source>
</evidence>
<feature type="domain" description="Methyltransferase" evidence="1">
    <location>
        <begin position="41"/>
        <end position="162"/>
    </location>
</feature>
<dbReference type="AlphaFoldDB" id="A0A7W8FXG5"/>
<organism evidence="2 3">
    <name type="scientific">Catenisphaera adipataccumulans</name>
    <dbReference type="NCBI Taxonomy" id="700500"/>
    <lineage>
        <taxon>Bacteria</taxon>
        <taxon>Bacillati</taxon>
        <taxon>Bacillota</taxon>
        <taxon>Erysipelotrichia</taxon>
        <taxon>Erysipelotrichales</taxon>
        <taxon>Erysipelotrichaceae</taxon>
        <taxon>Catenisphaera</taxon>
    </lineage>
</organism>
<dbReference type="RefSeq" id="WP_183328995.1">
    <property type="nucleotide sequence ID" value="NZ_JACHHK010000007.1"/>
</dbReference>
<keyword evidence="2" id="KW-0489">Methyltransferase</keyword>
<dbReference type="GO" id="GO:0008170">
    <property type="term" value="F:N-methyltransferase activity"/>
    <property type="evidence" value="ECO:0007669"/>
    <property type="project" value="UniProtKB-ARBA"/>
</dbReference>
<dbReference type="Gene3D" id="3.40.50.150">
    <property type="entry name" value="Vaccinia Virus protein VP39"/>
    <property type="match status" value="1"/>
</dbReference>
<keyword evidence="2" id="KW-0808">Transferase</keyword>
<dbReference type="PANTHER" id="PTHR47739">
    <property type="entry name" value="TRNA1(VAL) (ADENINE(37)-N6)-METHYLTRANSFERASE"/>
    <property type="match status" value="1"/>
</dbReference>
<evidence type="ECO:0000313" key="3">
    <source>
        <dbReference type="Proteomes" id="UP000539953"/>
    </source>
</evidence>
<dbReference type="Pfam" id="PF13847">
    <property type="entry name" value="Methyltransf_31"/>
    <property type="match status" value="1"/>
</dbReference>
<dbReference type="CDD" id="cd02440">
    <property type="entry name" value="AdoMet_MTases"/>
    <property type="match status" value="1"/>
</dbReference>
<dbReference type="SUPFAM" id="SSF53335">
    <property type="entry name" value="S-adenosyl-L-methionine-dependent methyltransferases"/>
    <property type="match status" value="1"/>
</dbReference>
<comment type="caution">
    <text evidence="2">The sequence shown here is derived from an EMBL/GenBank/DDBJ whole genome shotgun (WGS) entry which is preliminary data.</text>
</comment>
<keyword evidence="3" id="KW-1185">Reference proteome</keyword>
<proteinExistence type="predicted"/>
<dbReference type="PROSITE" id="PS00092">
    <property type="entry name" value="N6_MTASE"/>
    <property type="match status" value="1"/>
</dbReference>
<dbReference type="PANTHER" id="PTHR47739:SF1">
    <property type="entry name" value="TRNA1(VAL) (ADENINE(37)-N6)-METHYLTRANSFERASE"/>
    <property type="match status" value="1"/>
</dbReference>
<protein>
    <submittedName>
        <fullName evidence="2">tRNA1(Val) A37 N6-methylase TrmN6</fullName>
    </submittedName>
</protein>
<dbReference type="EMBL" id="JACHHK010000007">
    <property type="protein sequence ID" value="MBB5183700.1"/>
    <property type="molecule type" value="Genomic_DNA"/>
</dbReference>
<accession>A0A7W8FXG5</accession>
<reference evidence="2 3" key="1">
    <citation type="submission" date="2020-08" db="EMBL/GenBank/DDBJ databases">
        <title>Genomic Encyclopedia of Type Strains, Phase IV (KMG-IV): sequencing the most valuable type-strain genomes for metagenomic binning, comparative biology and taxonomic classification.</title>
        <authorList>
            <person name="Goeker M."/>
        </authorList>
    </citation>
    <scope>NUCLEOTIDE SEQUENCE [LARGE SCALE GENOMIC DNA]</scope>
    <source>
        <strain evidence="2 3">DSM 25799</strain>
    </source>
</reference>
<dbReference type="InterPro" id="IPR050210">
    <property type="entry name" value="tRNA_Adenine-N(6)_MTase"/>
</dbReference>
<dbReference type="InterPro" id="IPR025714">
    <property type="entry name" value="Methyltranfer_dom"/>
</dbReference>
<dbReference type="GO" id="GO:0032259">
    <property type="term" value="P:methylation"/>
    <property type="evidence" value="ECO:0007669"/>
    <property type="project" value="UniProtKB-KW"/>
</dbReference>
<gene>
    <name evidence="2" type="ORF">HNQ47_001739</name>
</gene>
<dbReference type="Proteomes" id="UP000539953">
    <property type="component" value="Unassembled WGS sequence"/>
</dbReference>
<dbReference type="GO" id="GO:0008757">
    <property type="term" value="F:S-adenosylmethionine-dependent methyltransferase activity"/>
    <property type="evidence" value="ECO:0007669"/>
    <property type="project" value="UniProtKB-ARBA"/>
</dbReference>
<sequence length="220" mass="25637">MSNLELDYFIDRDLPIYQNREHFRFNTDSKLLAQFAHVRRDDVVLDIGTNNGAILRYLDTFPIEKSYGVEIIPEACELAQLNADTFFRHPCTILNARIQDVQIDPVDVIVSNPPYFTLSETHPETKMDLRQMGRIEKNLTLQELIFHASRLLKSNGRFYFIHRPERLNDILKLLYAHRFQLKTMQIAYHHQMAKSVLFEAVKEGTCNCTVGKPIDLDRLG</sequence>
<evidence type="ECO:0000313" key="2">
    <source>
        <dbReference type="EMBL" id="MBB5183700.1"/>
    </source>
</evidence>
<dbReference type="InterPro" id="IPR002052">
    <property type="entry name" value="DNA_methylase_N6_adenine_CS"/>
</dbReference>